<evidence type="ECO:0000313" key="1">
    <source>
        <dbReference type="EMBL" id="RCI08326.1"/>
    </source>
</evidence>
<feature type="non-terminal residue" evidence="1">
    <location>
        <position position="1"/>
    </location>
</feature>
<dbReference type="STRING" id="1330021.A0A367L1N7"/>
<reference evidence="1 2" key="1">
    <citation type="journal article" date="2015" name="BMC Genomics">
        <title>Insights from the genome of Ophiocordyceps polyrhachis-furcata to pathogenicity and host specificity in insect fungi.</title>
        <authorList>
            <person name="Wichadakul D."/>
            <person name="Kobmoo N."/>
            <person name="Ingsriswang S."/>
            <person name="Tangphatsornruang S."/>
            <person name="Chantasingh D."/>
            <person name="Luangsa-ard J.J."/>
            <person name="Eurwilaichitr L."/>
        </authorList>
    </citation>
    <scope>NUCLEOTIDE SEQUENCE [LARGE SCALE GENOMIC DNA]</scope>
    <source>
        <strain evidence="1 2">BCC 54312</strain>
    </source>
</reference>
<dbReference type="OrthoDB" id="3231004at2759"/>
<comment type="caution">
    <text evidence="1">The sequence shown here is derived from an EMBL/GenBank/DDBJ whole genome shotgun (WGS) entry which is preliminary data.</text>
</comment>
<organism evidence="1 2">
    <name type="scientific">Ophiocordyceps polyrhachis-furcata BCC 54312</name>
    <dbReference type="NCBI Taxonomy" id="1330021"/>
    <lineage>
        <taxon>Eukaryota</taxon>
        <taxon>Fungi</taxon>
        <taxon>Dikarya</taxon>
        <taxon>Ascomycota</taxon>
        <taxon>Pezizomycotina</taxon>
        <taxon>Sordariomycetes</taxon>
        <taxon>Hypocreomycetidae</taxon>
        <taxon>Hypocreales</taxon>
        <taxon>Ophiocordycipitaceae</taxon>
        <taxon>Ophiocordyceps</taxon>
    </lineage>
</organism>
<evidence type="ECO:0000313" key="2">
    <source>
        <dbReference type="Proteomes" id="UP000253664"/>
    </source>
</evidence>
<gene>
    <name evidence="1" type="ORF">L249_8807</name>
</gene>
<sequence>FDKSVASFLVRVNVQKQPPFQRNDYSFNVGKIARLDPSTHYKSLGDRWTVRFIEGGAFYARVSVVTNQDGNDHDVEAAAKAVFNGWGLDTALSTEAKQNLQRLREKATIEIHKMSLGELGLASESVVAQEEEDFTSIVEKLKREADEFYHQAHVHNKLLYAVLGEYDVLDAFSDREVHKPDYEPHTEPARLALDHFTQWKSLERKVARSEPLVTLHMWHPFKNQKLTEISHSAQKIIEWVRFEKSDGTKRNSLTASLPFQVSHVAREWNNDLPIPAEDPGQFRNELDKVFDPEPKAVLDLQTFRKQAKGIGFILDKIYIAQRDGTRDERAEAILPQLTTDLRRFLSDHERHFLDTGHGYIPLDRIENKYGVDRATGRSN</sequence>
<accession>A0A367L1N7</accession>
<proteinExistence type="predicted"/>
<keyword evidence="2" id="KW-1185">Reference proteome</keyword>
<dbReference type="EMBL" id="LKCN02000019">
    <property type="protein sequence ID" value="RCI08326.1"/>
    <property type="molecule type" value="Genomic_DNA"/>
</dbReference>
<dbReference type="Proteomes" id="UP000253664">
    <property type="component" value="Unassembled WGS sequence"/>
</dbReference>
<name>A0A367L1N7_9HYPO</name>
<dbReference type="AlphaFoldDB" id="A0A367L1N7"/>
<protein>
    <submittedName>
        <fullName evidence="1">Uncharacterized protein</fullName>
    </submittedName>
</protein>